<protein>
    <submittedName>
        <fullName evidence="1">Uncharacterized protein</fullName>
    </submittedName>
</protein>
<feature type="non-terminal residue" evidence="1">
    <location>
        <position position="60"/>
    </location>
</feature>
<keyword evidence="2" id="KW-1185">Reference proteome</keyword>
<reference evidence="1 2" key="1">
    <citation type="journal article" date="2018" name="Front. Plant Sci.">
        <title>Red Clover (Trifolium pratense) and Zigzag Clover (T. medium) - A Picture of Genomic Similarities and Differences.</title>
        <authorList>
            <person name="Dluhosova J."/>
            <person name="Istvanek J."/>
            <person name="Nedelnik J."/>
            <person name="Repkova J."/>
        </authorList>
    </citation>
    <scope>NUCLEOTIDE SEQUENCE [LARGE SCALE GENOMIC DNA]</scope>
    <source>
        <strain evidence="2">cv. 10/8</strain>
        <tissue evidence="1">Leaf</tissue>
    </source>
</reference>
<sequence>MSRVAVNTIAGGFAGGGTSNSARRRYVRQSTFEVMSIRHKIFPSIPDISFNAEDGRDVMP</sequence>
<dbReference type="Proteomes" id="UP000265520">
    <property type="component" value="Unassembled WGS sequence"/>
</dbReference>
<organism evidence="1 2">
    <name type="scientific">Trifolium medium</name>
    <dbReference type="NCBI Taxonomy" id="97028"/>
    <lineage>
        <taxon>Eukaryota</taxon>
        <taxon>Viridiplantae</taxon>
        <taxon>Streptophyta</taxon>
        <taxon>Embryophyta</taxon>
        <taxon>Tracheophyta</taxon>
        <taxon>Spermatophyta</taxon>
        <taxon>Magnoliopsida</taxon>
        <taxon>eudicotyledons</taxon>
        <taxon>Gunneridae</taxon>
        <taxon>Pentapetalae</taxon>
        <taxon>rosids</taxon>
        <taxon>fabids</taxon>
        <taxon>Fabales</taxon>
        <taxon>Fabaceae</taxon>
        <taxon>Papilionoideae</taxon>
        <taxon>50 kb inversion clade</taxon>
        <taxon>NPAAA clade</taxon>
        <taxon>Hologalegina</taxon>
        <taxon>IRL clade</taxon>
        <taxon>Trifolieae</taxon>
        <taxon>Trifolium</taxon>
    </lineage>
</organism>
<evidence type="ECO:0000313" key="1">
    <source>
        <dbReference type="EMBL" id="MCI61393.1"/>
    </source>
</evidence>
<proteinExistence type="predicted"/>
<accession>A0A392TJS3</accession>
<dbReference type="AlphaFoldDB" id="A0A392TJS3"/>
<name>A0A392TJS3_9FABA</name>
<comment type="caution">
    <text evidence="1">The sequence shown here is derived from an EMBL/GenBank/DDBJ whole genome shotgun (WGS) entry which is preliminary data.</text>
</comment>
<evidence type="ECO:0000313" key="2">
    <source>
        <dbReference type="Proteomes" id="UP000265520"/>
    </source>
</evidence>
<dbReference type="EMBL" id="LXQA010599084">
    <property type="protein sequence ID" value="MCI61393.1"/>
    <property type="molecule type" value="Genomic_DNA"/>
</dbReference>